<evidence type="ECO:0000313" key="2">
    <source>
        <dbReference type="Proteomes" id="UP000518300"/>
    </source>
</evidence>
<gene>
    <name evidence="1" type="ORF">HG543_11210</name>
</gene>
<organism evidence="1 2">
    <name type="scientific">Pyxidicoccus fallax</name>
    <dbReference type="NCBI Taxonomy" id="394095"/>
    <lineage>
        <taxon>Bacteria</taxon>
        <taxon>Pseudomonadati</taxon>
        <taxon>Myxococcota</taxon>
        <taxon>Myxococcia</taxon>
        <taxon>Myxococcales</taxon>
        <taxon>Cystobacterineae</taxon>
        <taxon>Myxococcaceae</taxon>
        <taxon>Pyxidicoccus</taxon>
    </lineage>
</organism>
<accession>A0A848LGX2</accession>
<dbReference type="Pfam" id="PF20129">
    <property type="entry name" value="DUF6519"/>
    <property type="match status" value="1"/>
</dbReference>
<dbReference type="InterPro" id="IPR045392">
    <property type="entry name" value="DUF6519"/>
</dbReference>
<evidence type="ECO:0000313" key="1">
    <source>
        <dbReference type="EMBL" id="NMO15418.1"/>
    </source>
</evidence>
<comment type="caution">
    <text evidence="1">The sequence shown here is derived from an EMBL/GenBank/DDBJ whole genome shotgun (WGS) entry which is preliminary data.</text>
</comment>
<dbReference type="EMBL" id="JABBJJ010000039">
    <property type="protein sequence ID" value="NMO15418.1"/>
    <property type="molecule type" value="Genomic_DNA"/>
</dbReference>
<dbReference type="RefSeq" id="WP_169344712.1">
    <property type="nucleotide sequence ID" value="NZ_JABBJJ010000039.1"/>
</dbReference>
<protein>
    <submittedName>
        <fullName evidence="1">Uncharacterized protein</fullName>
    </submittedName>
</protein>
<proteinExistence type="predicted"/>
<reference evidence="1 2" key="1">
    <citation type="submission" date="2020-04" db="EMBL/GenBank/DDBJ databases">
        <title>Draft genome of Pyxidicoccus fallax type strain.</title>
        <authorList>
            <person name="Whitworth D.E."/>
        </authorList>
    </citation>
    <scope>NUCLEOTIDE SEQUENCE [LARGE SCALE GENOMIC DNA]</scope>
    <source>
        <strain evidence="1 2">DSM 14698</strain>
    </source>
</reference>
<keyword evidence="2" id="KW-1185">Reference proteome</keyword>
<sequence length="1002" mass="108401">MKGDFSRGIHPDRQRGRSYRRVLLQQRRLLLDSDLAAMVDAGDQLARDTVTGLSGESGSPDLGFLLTPGKLHALFDSLAGVHAQEGVDYYRDHDRRYLGRFPSLCVRNTATSAGQLNVPLKGKLSSGAYSLVLWTWSETTLNIEVSGGNASFVSVSIPASEGFARVVVNLTASSAQSGELLLRLPAGTPAFRVGLIEGNENSGPAPYLWAAYGQYHVRGLTVENPAYQAWPGVSFPASAGFPASDAWFESLAPNTRLVAYLEAWERGITHIEDRGVREEALGGGQDTTVRTQAVGQVKLAPIGSLTPEDVRFAFLGGPQATATLDVDVQEVEPEADPCALPMTGGYTGRDNRLYWMEVHEGGGLGTAVLKWSRDNAAELYGVTQISGSTVTMALGSDLRDGDLVEVLSEVIDLGDAAPASLGAGKLTLSRRMVGVLAKLVAQSSDEQGQARFRLVSVNNPTQDVVPNDPLRYGADGSRVKKVRRWHGLIQTQAAGGADPHNRVGLEDGLAVILRGTFEVGTYWQYEARRGAQNANGAWQSAPHGPERFCVPLAVLRKPATAAQPVVLEAWLDERYPRLGELDADDIRFGDERSFIGEATVQEALEALLTREPVQTVLLDRPGGGVDIPIPQGAEITADQLADGLILTAAQGFGLRHATDANCTLTLELPLPFTSADQALWGTDLVGYQPITLHGTVSAEGNLARWRPTASSQNWLLTKFSEVQRRDDAWELYGSQGSGPSWGWEKGPQEQLIQRGTSQPLFTANFVRGFWAINRQFAAHETVVLRSKWLNAMTSPSTIASGLVFDWRNSSNFSLVVYEHALMYVPSGTGSYNPNFTARLHVHDVRNGYVQPRHSHTIVSRYGMPPSAPHPLTLSFGPDGISFENTGAEEPALKSGSVDVKANLKGQRVGLYTSVPAEFWRLESTGLQGTQPLLPAVQRRGVRARLSLKRDGVRWLGRTSSEGLPFHKDYETWFWVLPSPASPYGYGGGFGSGFSGIGAGLIK</sequence>
<dbReference type="AlphaFoldDB" id="A0A848LGX2"/>
<name>A0A848LGX2_9BACT</name>
<dbReference type="Proteomes" id="UP000518300">
    <property type="component" value="Unassembled WGS sequence"/>
</dbReference>